<reference evidence="1 2" key="1">
    <citation type="submission" date="2018-11" db="EMBL/GenBank/DDBJ databases">
        <title>Draft genome of Simplicispira Flexivirga sp. BO-16.</title>
        <authorList>
            <person name="Im W.T."/>
        </authorList>
    </citation>
    <scope>NUCLEOTIDE SEQUENCE [LARGE SCALE GENOMIC DNA]</scope>
    <source>
        <strain evidence="1 2">BO-16</strain>
    </source>
</reference>
<protein>
    <recommendedName>
        <fullName evidence="3">Thioredoxin family protein</fullName>
    </recommendedName>
</protein>
<dbReference type="OrthoDB" id="7185309at2"/>
<evidence type="ECO:0000313" key="1">
    <source>
        <dbReference type="EMBL" id="RNI24937.1"/>
    </source>
</evidence>
<name>A0A3M9MIF5_9MICO</name>
<gene>
    <name evidence="1" type="ORF">EFY87_03290</name>
</gene>
<dbReference type="RefSeq" id="WP_123270226.1">
    <property type="nucleotide sequence ID" value="NZ_RJJQ01000002.1"/>
</dbReference>
<dbReference type="AlphaFoldDB" id="A0A3M9MIF5"/>
<evidence type="ECO:0008006" key="3">
    <source>
        <dbReference type="Google" id="ProtNLM"/>
    </source>
</evidence>
<proteinExistence type="predicted"/>
<evidence type="ECO:0000313" key="2">
    <source>
        <dbReference type="Proteomes" id="UP000271678"/>
    </source>
</evidence>
<keyword evidence="2" id="KW-1185">Reference proteome</keyword>
<accession>A0A3M9MIF5</accession>
<dbReference type="Proteomes" id="UP000271678">
    <property type="component" value="Unassembled WGS sequence"/>
</dbReference>
<dbReference type="EMBL" id="RJJQ01000002">
    <property type="protein sequence ID" value="RNI24937.1"/>
    <property type="molecule type" value="Genomic_DNA"/>
</dbReference>
<sequence>MRVELLVVPDCVNEDGALRLLRSSLDEVGLGKVSVNVVVIDSQSAAERHRFVGSPTILIDGVDPFAVTDAVPALACRMYPGGQGVPDGRELRHALKRAAAANHG</sequence>
<comment type="caution">
    <text evidence="1">The sequence shown here is derived from an EMBL/GenBank/DDBJ whole genome shotgun (WGS) entry which is preliminary data.</text>
</comment>
<organism evidence="1 2">
    <name type="scientific">Flexivirga caeni</name>
    <dbReference type="NCBI Taxonomy" id="2294115"/>
    <lineage>
        <taxon>Bacteria</taxon>
        <taxon>Bacillati</taxon>
        <taxon>Actinomycetota</taxon>
        <taxon>Actinomycetes</taxon>
        <taxon>Micrococcales</taxon>
        <taxon>Dermacoccaceae</taxon>
        <taxon>Flexivirga</taxon>
    </lineage>
</organism>